<dbReference type="CDD" id="cd01876">
    <property type="entry name" value="YihA_EngB"/>
    <property type="match status" value="1"/>
</dbReference>
<dbReference type="Gene3D" id="3.40.50.300">
    <property type="entry name" value="P-loop containing nucleotide triphosphate hydrolases"/>
    <property type="match status" value="1"/>
</dbReference>
<dbReference type="EMBL" id="KN881268">
    <property type="protein sequence ID" value="KIY60779.1"/>
    <property type="molecule type" value="Genomic_DNA"/>
</dbReference>
<dbReference type="GO" id="GO:0046872">
    <property type="term" value="F:metal ion binding"/>
    <property type="evidence" value="ECO:0007669"/>
    <property type="project" value="UniProtKB-KW"/>
</dbReference>
<evidence type="ECO:0000313" key="7">
    <source>
        <dbReference type="Proteomes" id="UP000054007"/>
    </source>
</evidence>
<organism evidence="6 7">
    <name type="scientific">Cylindrobasidium torrendii FP15055 ss-10</name>
    <dbReference type="NCBI Taxonomy" id="1314674"/>
    <lineage>
        <taxon>Eukaryota</taxon>
        <taxon>Fungi</taxon>
        <taxon>Dikarya</taxon>
        <taxon>Basidiomycota</taxon>
        <taxon>Agaricomycotina</taxon>
        <taxon>Agaricomycetes</taxon>
        <taxon>Agaricomycetidae</taxon>
        <taxon>Agaricales</taxon>
        <taxon>Marasmiineae</taxon>
        <taxon>Physalacriaceae</taxon>
        <taxon>Cylindrobasidium</taxon>
    </lineage>
</organism>
<keyword evidence="3" id="KW-0460">Magnesium</keyword>
<proteinExistence type="predicted"/>
<evidence type="ECO:0000313" key="6">
    <source>
        <dbReference type="EMBL" id="KIY60779.1"/>
    </source>
</evidence>
<dbReference type="GO" id="GO:0005525">
    <property type="term" value="F:GTP binding"/>
    <property type="evidence" value="ECO:0007669"/>
    <property type="project" value="UniProtKB-KW"/>
</dbReference>
<dbReference type="STRING" id="1314674.A0A0D7ASH4"/>
<keyword evidence="7" id="KW-1185">Reference proteome</keyword>
<dbReference type="AlphaFoldDB" id="A0A0D7ASH4"/>
<dbReference type="PANTHER" id="PTHR46498">
    <property type="entry name" value="GTP-BINDING PROTEIN 8"/>
    <property type="match status" value="1"/>
</dbReference>
<keyword evidence="4" id="KW-0342">GTP-binding</keyword>
<dbReference type="OrthoDB" id="391988at2759"/>
<reference evidence="6 7" key="1">
    <citation type="journal article" date="2015" name="Fungal Genet. Biol.">
        <title>Evolution of novel wood decay mechanisms in Agaricales revealed by the genome sequences of Fistulina hepatica and Cylindrobasidium torrendii.</title>
        <authorList>
            <person name="Floudas D."/>
            <person name="Held B.W."/>
            <person name="Riley R."/>
            <person name="Nagy L.G."/>
            <person name="Koehler G."/>
            <person name="Ransdell A.S."/>
            <person name="Younus H."/>
            <person name="Chow J."/>
            <person name="Chiniquy J."/>
            <person name="Lipzen A."/>
            <person name="Tritt A."/>
            <person name="Sun H."/>
            <person name="Haridas S."/>
            <person name="LaButti K."/>
            <person name="Ohm R.A."/>
            <person name="Kues U."/>
            <person name="Blanchette R.A."/>
            <person name="Grigoriev I.V."/>
            <person name="Minto R.E."/>
            <person name="Hibbett D.S."/>
        </authorList>
    </citation>
    <scope>NUCLEOTIDE SEQUENCE [LARGE SCALE GENOMIC DNA]</scope>
    <source>
        <strain evidence="6 7">FP15055 ss-10</strain>
    </source>
</reference>
<accession>A0A0D7ASH4</accession>
<evidence type="ECO:0000259" key="5">
    <source>
        <dbReference type="PROSITE" id="PS51706"/>
    </source>
</evidence>
<dbReference type="SUPFAM" id="SSF52540">
    <property type="entry name" value="P-loop containing nucleoside triphosphate hydrolases"/>
    <property type="match status" value="1"/>
</dbReference>
<keyword evidence="6" id="KW-0378">Hydrolase</keyword>
<sequence length="230" mass="25526">MTAIRHASRALHTSALTVSSVFPKTTTAEYAGAAFPDQTETRWPDLHGLPEIIVTGRANSGKSSLLNAVTGRTGLFHTSSKAGRTRQLNFFRVGPQEGKLVLVDAPGYGRRGRASWGELFEEYITTRTQLKRVYVTFNGKHRLNEYDEGMLKHLSEQMFAGTDGGKQRFTVQAVVTKGDELPSKDFLNELRQQIWDYAPLCLPPIVTSSRMVPPFGIDALRRNIVEACQG</sequence>
<dbReference type="InterPro" id="IPR027417">
    <property type="entry name" value="P-loop_NTPase"/>
</dbReference>
<evidence type="ECO:0000256" key="3">
    <source>
        <dbReference type="ARBA" id="ARBA00022842"/>
    </source>
</evidence>
<name>A0A0D7ASH4_9AGAR</name>
<evidence type="ECO:0000256" key="4">
    <source>
        <dbReference type="ARBA" id="ARBA00023134"/>
    </source>
</evidence>
<dbReference type="Proteomes" id="UP000054007">
    <property type="component" value="Unassembled WGS sequence"/>
</dbReference>
<dbReference type="InterPro" id="IPR030393">
    <property type="entry name" value="G_ENGB_dom"/>
</dbReference>
<protein>
    <submittedName>
        <fullName evidence="6">p-loop containing nucleoside triphosphate hydrolase protein</fullName>
    </submittedName>
</protein>
<evidence type="ECO:0000256" key="2">
    <source>
        <dbReference type="ARBA" id="ARBA00022741"/>
    </source>
</evidence>
<feature type="domain" description="EngB-type G" evidence="5">
    <location>
        <begin position="48"/>
        <end position="230"/>
    </location>
</feature>
<dbReference type="InterPro" id="IPR006073">
    <property type="entry name" value="GTP-bd"/>
</dbReference>
<dbReference type="GO" id="GO:0005739">
    <property type="term" value="C:mitochondrion"/>
    <property type="evidence" value="ECO:0007669"/>
    <property type="project" value="TreeGrafter"/>
</dbReference>
<keyword evidence="2" id="KW-0547">Nucleotide-binding</keyword>
<keyword evidence="1" id="KW-0479">Metal-binding</keyword>
<dbReference type="GO" id="GO:0016787">
    <property type="term" value="F:hydrolase activity"/>
    <property type="evidence" value="ECO:0007669"/>
    <property type="project" value="UniProtKB-KW"/>
</dbReference>
<dbReference type="PANTHER" id="PTHR46498:SF1">
    <property type="entry name" value="GTP-BINDING PROTEIN 8"/>
    <property type="match status" value="1"/>
</dbReference>
<gene>
    <name evidence="6" type="ORF">CYLTODRAFT_495523</name>
</gene>
<dbReference type="Pfam" id="PF01926">
    <property type="entry name" value="MMR_HSR1"/>
    <property type="match status" value="1"/>
</dbReference>
<dbReference type="PROSITE" id="PS51706">
    <property type="entry name" value="G_ENGB"/>
    <property type="match status" value="1"/>
</dbReference>
<dbReference type="InterPro" id="IPR052279">
    <property type="entry name" value="EngB_GTPase"/>
</dbReference>
<evidence type="ECO:0000256" key="1">
    <source>
        <dbReference type="ARBA" id="ARBA00022723"/>
    </source>
</evidence>